<sequence length="71" mass="8337">MRDYMKSDSEIEHVVLTKKHLCFAEQDAYYKACRKNVCGKWHNAKLMKPEDLLCTKESYENVPVQENAETP</sequence>
<reference evidence="1" key="1">
    <citation type="submission" date="2022-12" db="EMBL/GenBank/DDBJ databases">
        <authorList>
            <person name="Alioto T."/>
            <person name="Alioto T."/>
            <person name="Gomez Garrido J."/>
        </authorList>
    </citation>
    <scope>NUCLEOTIDE SEQUENCE</scope>
</reference>
<protein>
    <submittedName>
        <fullName evidence="1">Uncharacterized protein</fullName>
    </submittedName>
</protein>
<dbReference type="EMBL" id="OX395128">
    <property type="protein sequence ID" value="CAI5770745.1"/>
    <property type="molecule type" value="Genomic_DNA"/>
</dbReference>
<proteinExistence type="predicted"/>
<organism evidence="1 2">
    <name type="scientific">Podarcis lilfordi</name>
    <name type="common">Lilford's wall lizard</name>
    <dbReference type="NCBI Taxonomy" id="74358"/>
    <lineage>
        <taxon>Eukaryota</taxon>
        <taxon>Metazoa</taxon>
        <taxon>Chordata</taxon>
        <taxon>Craniata</taxon>
        <taxon>Vertebrata</taxon>
        <taxon>Euteleostomi</taxon>
        <taxon>Lepidosauria</taxon>
        <taxon>Squamata</taxon>
        <taxon>Bifurcata</taxon>
        <taxon>Unidentata</taxon>
        <taxon>Episquamata</taxon>
        <taxon>Laterata</taxon>
        <taxon>Lacertibaenia</taxon>
        <taxon>Lacertidae</taxon>
        <taxon>Podarcis</taxon>
    </lineage>
</organism>
<accession>A0AA35K3A7</accession>
<name>A0AA35K3A7_9SAUR</name>
<evidence type="ECO:0000313" key="1">
    <source>
        <dbReference type="EMBL" id="CAI5770745.1"/>
    </source>
</evidence>
<gene>
    <name evidence="1" type="ORF">PODLI_1B010845</name>
</gene>
<keyword evidence="2" id="KW-1185">Reference proteome</keyword>
<dbReference type="Proteomes" id="UP001178461">
    <property type="component" value="Chromosome 3"/>
</dbReference>
<evidence type="ECO:0000313" key="2">
    <source>
        <dbReference type="Proteomes" id="UP001178461"/>
    </source>
</evidence>
<dbReference type="AlphaFoldDB" id="A0AA35K3A7"/>